<evidence type="ECO:0000313" key="2">
    <source>
        <dbReference type="Proteomes" id="UP000478052"/>
    </source>
</evidence>
<reference evidence="1 2" key="1">
    <citation type="submission" date="2019-08" db="EMBL/GenBank/DDBJ databases">
        <title>Whole genome of Aphis craccivora.</title>
        <authorList>
            <person name="Voronova N.V."/>
            <person name="Shulinski R.S."/>
            <person name="Bandarenka Y.V."/>
            <person name="Zhorov D.G."/>
            <person name="Warner D."/>
        </authorList>
    </citation>
    <scope>NUCLEOTIDE SEQUENCE [LARGE SCALE GENOMIC DNA]</scope>
    <source>
        <strain evidence="1">180601</strain>
        <tissue evidence="1">Whole Body</tissue>
    </source>
</reference>
<dbReference type="AlphaFoldDB" id="A0A6G0YEZ5"/>
<dbReference type="EMBL" id="VUJU01004430">
    <property type="protein sequence ID" value="KAF0754361.1"/>
    <property type="molecule type" value="Genomic_DNA"/>
</dbReference>
<evidence type="ECO:0000313" key="1">
    <source>
        <dbReference type="EMBL" id="KAF0754361.1"/>
    </source>
</evidence>
<protein>
    <submittedName>
        <fullName evidence="1">Uncharacterized protein</fullName>
    </submittedName>
</protein>
<proteinExistence type="predicted"/>
<name>A0A6G0YEZ5_APHCR</name>
<dbReference type="Proteomes" id="UP000478052">
    <property type="component" value="Unassembled WGS sequence"/>
</dbReference>
<dbReference type="OrthoDB" id="6603726at2759"/>
<comment type="caution">
    <text evidence="1">The sequence shown here is derived from an EMBL/GenBank/DDBJ whole genome shotgun (WGS) entry which is preliminary data.</text>
</comment>
<keyword evidence="2" id="KW-1185">Reference proteome</keyword>
<feature type="non-terminal residue" evidence="1">
    <location>
        <position position="113"/>
    </location>
</feature>
<accession>A0A6G0YEZ5</accession>
<gene>
    <name evidence="1" type="ORF">FWK35_00031336</name>
</gene>
<sequence length="113" mass="12746">ITCCRALKVLGFVKRIASEFKLESSLKVLYCSLVRSIVEYGSVLWDPHTTSSSLQLERDYFPVLTELHLTSLVDRRVTANLSFLRKLLDGSIDAPTLLSSINFKVPQRSLRSS</sequence>
<feature type="non-terminal residue" evidence="1">
    <location>
        <position position="1"/>
    </location>
</feature>
<organism evidence="1 2">
    <name type="scientific">Aphis craccivora</name>
    <name type="common">Cowpea aphid</name>
    <dbReference type="NCBI Taxonomy" id="307492"/>
    <lineage>
        <taxon>Eukaryota</taxon>
        <taxon>Metazoa</taxon>
        <taxon>Ecdysozoa</taxon>
        <taxon>Arthropoda</taxon>
        <taxon>Hexapoda</taxon>
        <taxon>Insecta</taxon>
        <taxon>Pterygota</taxon>
        <taxon>Neoptera</taxon>
        <taxon>Paraneoptera</taxon>
        <taxon>Hemiptera</taxon>
        <taxon>Sternorrhyncha</taxon>
        <taxon>Aphidomorpha</taxon>
        <taxon>Aphidoidea</taxon>
        <taxon>Aphididae</taxon>
        <taxon>Aphidini</taxon>
        <taxon>Aphis</taxon>
        <taxon>Aphis</taxon>
    </lineage>
</organism>